<accession>A0ABU8VUM4</accession>
<name>A0ABU8VUM4_9BURK</name>
<reference evidence="1 2" key="1">
    <citation type="submission" date="2024-03" db="EMBL/GenBank/DDBJ databases">
        <title>Novel species of the genus Variovorax.</title>
        <authorList>
            <person name="Liu Q."/>
            <person name="Xin Y.-H."/>
        </authorList>
    </citation>
    <scope>NUCLEOTIDE SEQUENCE [LARGE SCALE GENOMIC DNA]</scope>
    <source>
        <strain evidence="1 2">KACC 18501</strain>
    </source>
</reference>
<dbReference type="Proteomes" id="UP001363010">
    <property type="component" value="Unassembled WGS sequence"/>
</dbReference>
<dbReference type="Gene3D" id="1.10.238.160">
    <property type="match status" value="1"/>
</dbReference>
<dbReference type="InterPro" id="IPR010260">
    <property type="entry name" value="AlpA"/>
</dbReference>
<protein>
    <submittedName>
        <fullName evidence="1">AlpA family phage regulatory protein</fullName>
    </submittedName>
</protein>
<organism evidence="1 2">
    <name type="scientific">Variovorax humicola</name>
    <dbReference type="NCBI Taxonomy" id="1769758"/>
    <lineage>
        <taxon>Bacteria</taxon>
        <taxon>Pseudomonadati</taxon>
        <taxon>Pseudomonadota</taxon>
        <taxon>Betaproteobacteria</taxon>
        <taxon>Burkholderiales</taxon>
        <taxon>Comamonadaceae</taxon>
        <taxon>Variovorax</taxon>
    </lineage>
</organism>
<dbReference type="RefSeq" id="WP_340362559.1">
    <property type="nucleotide sequence ID" value="NZ_JBBKZV010000002.1"/>
</dbReference>
<sequence length="76" mass="8270">MPAVKAETGHRSHASIYNAIRAGLFTKPVQIGERSVGWPSHEVRAINAARIAGKSDDDIRDLVNRLHAKRAELATA</sequence>
<proteinExistence type="predicted"/>
<dbReference type="EMBL" id="JBBKZV010000002">
    <property type="protein sequence ID" value="MEJ8821516.1"/>
    <property type="molecule type" value="Genomic_DNA"/>
</dbReference>
<evidence type="ECO:0000313" key="2">
    <source>
        <dbReference type="Proteomes" id="UP001363010"/>
    </source>
</evidence>
<evidence type="ECO:0000313" key="1">
    <source>
        <dbReference type="EMBL" id="MEJ8821516.1"/>
    </source>
</evidence>
<dbReference type="Pfam" id="PF05930">
    <property type="entry name" value="Phage_AlpA"/>
    <property type="match status" value="1"/>
</dbReference>
<comment type="caution">
    <text evidence="1">The sequence shown here is derived from an EMBL/GenBank/DDBJ whole genome shotgun (WGS) entry which is preliminary data.</text>
</comment>
<keyword evidence="2" id="KW-1185">Reference proteome</keyword>
<gene>
    <name evidence="1" type="ORF">WKW80_05630</name>
</gene>